<proteinExistence type="predicted"/>
<sequence length="129" mass="14557">MEHIPDYLARNADGSRFLQFQTDDMHINFPEKVIRKACQNGLNTLLADSIFSMHPNQREKNGQLYTIHGVCNGKVTVALVYALTNRKTGSLYVMEEVMERQPEPRIVLDFEQAAMSAARTVFPGGRVEG</sequence>
<evidence type="ECO:0000313" key="3">
    <source>
        <dbReference type="WBParaSite" id="HPBE_0001804301-mRNA-1"/>
    </source>
</evidence>
<dbReference type="EMBL" id="UZAH01030427">
    <property type="protein sequence ID" value="VDP10520.1"/>
    <property type="molecule type" value="Genomic_DNA"/>
</dbReference>
<accession>A0A3P8B0R3</accession>
<gene>
    <name evidence="1" type="ORF">HPBE_LOCUS18042</name>
</gene>
<reference evidence="1 2" key="1">
    <citation type="submission" date="2018-11" db="EMBL/GenBank/DDBJ databases">
        <authorList>
            <consortium name="Pathogen Informatics"/>
        </authorList>
    </citation>
    <scope>NUCLEOTIDE SEQUENCE [LARGE SCALE GENOMIC DNA]</scope>
</reference>
<keyword evidence="2" id="KW-1185">Reference proteome</keyword>
<reference evidence="3" key="2">
    <citation type="submission" date="2019-09" db="UniProtKB">
        <authorList>
            <consortium name="WormBaseParasite"/>
        </authorList>
    </citation>
    <scope>IDENTIFICATION</scope>
</reference>
<evidence type="ECO:0000313" key="1">
    <source>
        <dbReference type="EMBL" id="VDP10520.1"/>
    </source>
</evidence>
<dbReference type="WBParaSite" id="HPBE_0001804301-mRNA-1">
    <property type="protein sequence ID" value="HPBE_0001804301-mRNA-1"/>
    <property type="gene ID" value="HPBE_0001804301"/>
</dbReference>
<accession>A0A183G870</accession>
<evidence type="ECO:0000313" key="2">
    <source>
        <dbReference type="Proteomes" id="UP000050761"/>
    </source>
</evidence>
<dbReference type="AlphaFoldDB" id="A0A183G870"/>
<dbReference type="OrthoDB" id="5839148at2759"/>
<name>A0A183G870_HELPZ</name>
<protein>
    <submittedName>
        <fullName evidence="3">Transposase</fullName>
    </submittedName>
</protein>
<organism evidence="2 3">
    <name type="scientific">Heligmosomoides polygyrus</name>
    <name type="common">Parasitic roundworm</name>
    <dbReference type="NCBI Taxonomy" id="6339"/>
    <lineage>
        <taxon>Eukaryota</taxon>
        <taxon>Metazoa</taxon>
        <taxon>Ecdysozoa</taxon>
        <taxon>Nematoda</taxon>
        <taxon>Chromadorea</taxon>
        <taxon>Rhabditida</taxon>
        <taxon>Rhabditina</taxon>
        <taxon>Rhabditomorpha</taxon>
        <taxon>Strongyloidea</taxon>
        <taxon>Heligmosomidae</taxon>
        <taxon>Heligmosomoides</taxon>
    </lineage>
</organism>
<dbReference type="Proteomes" id="UP000050761">
    <property type="component" value="Unassembled WGS sequence"/>
</dbReference>